<protein>
    <submittedName>
        <fullName evidence="1">Uncharacterized protein</fullName>
    </submittedName>
</protein>
<accession>A0AA39GNK9</accession>
<keyword evidence="2" id="KW-1185">Reference proteome</keyword>
<dbReference type="EMBL" id="JAPDFR010000001">
    <property type="protein sequence ID" value="KAK0390667.1"/>
    <property type="molecule type" value="Genomic_DNA"/>
</dbReference>
<sequence length="176" mass="19949">MVKMEEANERERCTCHKAGKRLECLTAKYCVSRIEDIKGYMHHEILHVRAHTFHVIPAAGTHWVPFRVISYMPVTSPVAALKTQIHSRSILLDSDARLHIPPSVALGCHIHHHTRLLLMLVQVPPQAVPRTQTRLAEEAARFSVSPITNLLFLTAQDEARYPHASSQYVTKGQSMY</sequence>
<organism evidence="1 2">
    <name type="scientific">Sarocladium strictum</name>
    <name type="common">Black bundle disease fungus</name>
    <name type="synonym">Acremonium strictum</name>
    <dbReference type="NCBI Taxonomy" id="5046"/>
    <lineage>
        <taxon>Eukaryota</taxon>
        <taxon>Fungi</taxon>
        <taxon>Dikarya</taxon>
        <taxon>Ascomycota</taxon>
        <taxon>Pezizomycotina</taxon>
        <taxon>Sordariomycetes</taxon>
        <taxon>Hypocreomycetidae</taxon>
        <taxon>Hypocreales</taxon>
        <taxon>Sarocladiaceae</taxon>
        <taxon>Sarocladium</taxon>
    </lineage>
</organism>
<reference evidence="1" key="1">
    <citation type="submission" date="2022-10" db="EMBL/GenBank/DDBJ databases">
        <title>Determination and structural analysis of whole genome sequence of Sarocladium strictum F4-1.</title>
        <authorList>
            <person name="Hu L."/>
            <person name="Jiang Y."/>
        </authorList>
    </citation>
    <scope>NUCLEOTIDE SEQUENCE</scope>
    <source>
        <strain evidence="1">F4-1</strain>
    </source>
</reference>
<comment type="caution">
    <text evidence="1">The sequence shown here is derived from an EMBL/GenBank/DDBJ whole genome shotgun (WGS) entry which is preliminary data.</text>
</comment>
<name>A0AA39GNK9_SARSR</name>
<proteinExistence type="predicted"/>
<gene>
    <name evidence="1" type="ORF">NLU13_0171</name>
</gene>
<dbReference type="Proteomes" id="UP001175261">
    <property type="component" value="Unassembled WGS sequence"/>
</dbReference>
<dbReference type="AlphaFoldDB" id="A0AA39GNK9"/>
<evidence type="ECO:0000313" key="2">
    <source>
        <dbReference type="Proteomes" id="UP001175261"/>
    </source>
</evidence>
<evidence type="ECO:0000313" key="1">
    <source>
        <dbReference type="EMBL" id="KAK0390667.1"/>
    </source>
</evidence>